<protein>
    <submittedName>
        <fullName evidence="2">Uncharacterized protein</fullName>
    </submittedName>
</protein>
<reference evidence="2" key="1">
    <citation type="submission" date="2023-06" db="EMBL/GenBank/DDBJ databases">
        <authorList>
            <person name="Delattre M."/>
        </authorList>
    </citation>
    <scope>NUCLEOTIDE SEQUENCE</scope>
    <source>
        <strain evidence="2">AF72</strain>
    </source>
</reference>
<feature type="compositionally biased region" description="Basic and acidic residues" evidence="1">
    <location>
        <begin position="179"/>
        <end position="224"/>
    </location>
</feature>
<gene>
    <name evidence="2" type="ORF">MSPICULIGERA_LOCUS13189</name>
</gene>
<proteinExistence type="predicted"/>
<feature type="compositionally biased region" description="Basic and acidic residues" evidence="1">
    <location>
        <begin position="278"/>
        <end position="289"/>
    </location>
</feature>
<accession>A0AA36CT60</accession>
<sequence length="327" mass="37770">MAHPLKLPVKIKVEPSGGGLNPQLRKLIDGFGRAPGNVAGEMRAEIKAPAIPVKVIPVQREVKPPSMEPIFKKVKQEPRESSETSGSSGFWVKQEVDEDQPCTSRSHGLPGFIPPRPVTCPATHLVSRGVVERDYSNPEYRKRYHALWYKTWKESFTPEEWAAERRRRKEQSQAWTTREQYEERHRRQSEQHRLKRLHETPEQREARLERNREKNRLLDEDPEKKAKRKEQQAQSYLRRKAQRVQAEAERRAAFGLPPSSDTQDSGSDSRQRTKKRAASIERRSPEPEVDWKALLEKVKVMGYSAKDFPGLFPEEEAAEPQPGTSKM</sequence>
<feature type="compositionally biased region" description="Basic and acidic residues" evidence="1">
    <location>
        <begin position="72"/>
        <end position="82"/>
    </location>
</feature>
<dbReference type="Proteomes" id="UP001177023">
    <property type="component" value="Unassembled WGS sequence"/>
</dbReference>
<keyword evidence="3" id="KW-1185">Reference proteome</keyword>
<evidence type="ECO:0000313" key="3">
    <source>
        <dbReference type="Proteomes" id="UP001177023"/>
    </source>
</evidence>
<feature type="region of interest" description="Disordered" evidence="1">
    <location>
        <begin position="72"/>
        <end position="112"/>
    </location>
</feature>
<feature type="non-terminal residue" evidence="2">
    <location>
        <position position="1"/>
    </location>
</feature>
<dbReference type="EMBL" id="CATQJA010002634">
    <property type="protein sequence ID" value="CAJ0574865.1"/>
    <property type="molecule type" value="Genomic_DNA"/>
</dbReference>
<feature type="region of interest" description="Disordered" evidence="1">
    <location>
        <begin position="307"/>
        <end position="327"/>
    </location>
</feature>
<dbReference type="AlphaFoldDB" id="A0AA36CT60"/>
<organism evidence="2 3">
    <name type="scientific">Mesorhabditis spiculigera</name>
    <dbReference type="NCBI Taxonomy" id="96644"/>
    <lineage>
        <taxon>Eukaryota</taxon>
        <taxon>Metazoa</taxon>
        <taxon>Ecdysozoa</taxon>
        <taxon>Nematoda</taxon>
        <taxon>Chromadorea</taxon>
        <taxon>Rhabditida</taxon>
        <taxon>Rhabditina</taxon>
        <taxon>Rhabditomorpha</taxon>
        <taxon>Rhabditoidea</taxon>
        <taxon>Rhabditidae</taxon>
        <taxon>Mesorhabditinae</taxon>
        <taxon>Mesorhabditis</taxon>
    </lineage>
</organism>
<evidence type="ECO:0000313" key="2">
    <source>
        <dbReference type="EMBL" id="CAJ0574865.1"/>
    </source>
</evidence>
<name>A0AA36CT60_9BILA</name>
<comment type="caution">
    <text evidence="2">The sequence shown here is derived from an EMBL/GenBank/DDBJ whole genome shotgun (WGS) entry which is preliminary data.</text>
</comment>
<evidence type="ECO:0000256" key="1">
    <source>
        <dbReference type="SAM" id="MobiDB-lite"/>
    </source>
</evidence>
<feature type="compositionally biased region" description="Polar residues" evidence="1">
    <location>
        <begin position="259"/>
        <end position="268"/>
    </location>
</feature>
<feature type="region of interest" description="Disordered" evidence="1">
    <location>
        <begin position="167"/>
        <end position="289"/>
    </location>
</feature>